<evidence type="ECO:0000259" key="5">
    <source>
        <dbReference type="Pfam" id="PF01321"/>
    </source>
</evidence>
<dbReference type="FunFam" id="3.90.230.10:FF:000009">
    <property type="entry name" value="xaa-Pro aminopeptidase 2"/>
    <property type="match status" value="1"/>
</dbReference>
<name>A0A0P1GFV7_9RHOB</name>
<dbReference type="EC" id="3.4.-.-" evidence="7"/>
<proteinExistence type="inferred from homology"/>
<dbReference type="PANTHER" id="PTHR43763">
    <property type="entry name" value="XAA-PRO AMINOPEPTIDASE 1"/>
    <property type="match status" value="1"/>
</dbReference>
<dbReference type="CDD" id="cd01085">
    <property type="entry name" value="APP"/>
    <property type="match status" value="1"/>
</dbReference>
<evidence type="ECO:0000313" key="8">
    <source>
        <dbReference type="Proteomes" id="UP000052022"/>
    </source>
</evidence>
<evidence type="ECO:0000256" key="2">
    <source>
        <dbReference type="ARBA" id="ARBA00022723"/>
    </source>
</evidence>
<organism evidence="7 8">
    <name type="scientific">Tritonibacter multivorans</name>
    <dbReference type="NCBI Taxonomy" id="928856"/>
    <lineage>
        <taxon>Bacteria</taxon>
        <taxon>Pseudomonadati</taxon>
        <taxon>Pseudomonadota</taxon>
        <taxon>Alphaproteobacteria</taxon>
        <taxon>Rhodobacterales</taxon>
        <taxon>Paracoccaceae</taxon>
        <taxon>Tritonibacter</taxon>
    </lineage>
</organism>
<dbReference type="EMBL" id="CYSD01000039">
    <property type="protein sequence ID" value="CUH80302.1"/>
    <property type="molecule type" value="Genomic_DNA"/>
</dbReference>
<dbReference type="RefSeq" id="WP_058290852.1">
    <property type="nucleotide sequence ID" value="NZ_CYSD01000039.1"/>
</dbReference>
<keyword evidence="3 7" id="KW-0378">Hydrolase</keyword>
<dbReference type="InterPro" id="IPR029149">
    <property type="entry name" value="Creatin/AminoP/Spt16_N"/>
</dbReference>
<dbReference type="InterPro" id="IPR032416">
    <property type="entry name" value="Peptidase_M24_C"/>
</dbReference>
<sequence>MFQSFDVTARPEQGPDRLEALRSELSRKEVDGFLVPRADAHQGEYVAPRDERLSWLTGFTGSAGFCAALHDIAGVFIDGRYRTQVKQQVADVYTPVSWPEVSLAAWLIEQLPNGGSVAYDPWLHPTKEIRELTARLAPKGILLTQTENLVDRVWTDQPAAPANPVFPHPLDYAGETAESKITRLAASLRAAGQSAAIVTLPDNLMWLLNLRGSDIARNPVAHGFAILHADARVDLFMDANKLAGITLPEPVSLHAPETFLEAVAALTGTVAVDETTLPQAVADACAATLEPAGDPCALPKARKNTAEIEGSAAAHLRDGAAVVETLAWLDAQPPGTITEIDVVKHLEDQRRQDNALRDISFETISGTGPNGAVIHYRVTEETNRTLAAGDLLVLDSGAQYLDGTTDITRTLAVGTPGDEERAAFTRVLQGMIAISRLRWPRGLAGRDIEAIGRVPLWSAGQDFNHGLGHGVGAYLSVHEGPQRLSRMSHVPLEPGMILSNEPGYYREGAFGIRIENLIVVTPAEALPTSDQGRDMLSWRTLTFVPIDRRLIDADSLCTAEKDWLNAYHAEVLEKILPQLSAGAAEWLKTACAPL</sequence>
<gene>
    <name evidence="7" type="ORF">TRM7557_02825</name>
</gene>
<dbReference type="OrthoDB" id="9806388at2"/>
<feature type="domain" description="Peptidase M24" evidence="4">
    <location>
        <begin position="313"/>
        <end position="521"/>
    </location>
</feature>
<evidence type="ECO:0000259" key="4">
    <source>
        <dbReference type="Pfam" id="PF00557"/>
    </source>
</evidence>
<dbReference type="InterPro" id="IPR000587">
    <property type="entry name" value="Creatinase_N"/>
</dbReference>
<dbReference type="Pfam" id="PF16188">
    <property type="entry name" value="Peptidase_M24_C"/>
    <property type="match status" value="1"/>
</dbReference>
<dbReference type="PANTHER" id="PTHR43763:SF6">
    <property type="entry name" value="XAA-PRO AMINOPEPTIDASE 1"/>
    <property type="match status" value="1"/>
</dbReference>
<evidence type="ECO:0000313" key="7">
    <source>
        <dbReference type="EMBL" id="CUH80302.1"/>
    </source>
</evidence>
<reference evidence="7 8" key="1">
    <citation type="submission" date="2015-09" db="EMBL/GenBank/DDBJ databases">
        <authorList>
            <consortium name="Swine Surveillance"/>
        </authorList>
    </citation>
    <scope>NUCLEOTIDE SEQUENCE [LARGE SCALE GENOMIC DNA]</scope>
    <source>
        <strain evidence="7 8">CECT 7557</strain>
    </source>
</reference>
<evidence type="ECO:0000259" key="6">
    <source>
        <dbReference type="Pfam" id="PF16188"/>
    </source>
</evidence>
<feature type="domain" description="Peptidase M24 C-terminal" evidence="6">
    <location>
        <begin position="535"/>
        <end position="594"/>
    </location>
</feature>
<dbReference type="Gene3D" id="3.40.350.10">
    <property type="entry name" value="Creatinase/prolidase N-terminal domain"/>
    <property type="match status" value="2"/>
</dbReference>
<dbReference type="GO" id="GO:0070006">
    <property type="term" value="F:metalloaminopeptidase activity"/>
    <property type="evidence" value="ECO:0007669"/>
    <property type="project" value="InterPro"/>
</dbReference>
<protein>
    <submittedName>
        <fullName evidence="7">Putative peptidase</fullName>
        <ecNumber evidence="7">3.4.-.-</ecNumber>
    </submittedName>
</protein>
<dbReference type="InterPro" id="IPR036005">
    <property type="entry name" value="Creatinase/aminopeptidase-like"/>
</dbReference>
<dbReference type="InterPro" id="IPR000994">
    <property type="entry name" value="Pept_M24"/>
</dbReference>
<dbReference type="SUPFAM" id="SSF55920">
    <property type="entry name" value="Creatinase/aminopeptidase"/>
    <property type="match status" value="1"/>
</dbReference>
<dbReference type="AlphaFoldDB" id="A0A0P1GFV7"/>
<dbReference type="Pfam" id="PF01321">
    <property type="entry name" value="Creatinase_N"/>
    <property type="match status" value="1"/>
</dbReference>
<accession>A0A0P1GFV7</accession>
<dbReference type="Proteomes" id="UP000052022">
    <property type="component" value="Unassembled WGS sequence"/>
</dbReference>
<dbReference type="STRING" id="928856.SAMN04488049_104108"/>
<dbReference type="Pfam" id="PF00557">
    <property type="entry name" value="Peptidase_M24"/>
    <property type="match status" value="1"/>
</dbReference>
<evidence type="ECO:0000256" key="3">
    <source>
        <dbReference type="ARBA" id="ARBA00022801"/>
    </source>
</evidence>
<comment type="similarity">
    <text evidence="1">Belongs to the peptidase M24B family.</text>
</comment>
<evidence type="ECO:0000256" key="1">
    <source>
        <dbReference type="ARBA" id="ARBA00008766"/>
    </source>
</evidence>
<dbReference type="Pfam" id="PF16189">
    <property type="entry name" value="Creatinase_N_2"/>
    <property type="match status" value="1"/>
</dbReference>
<dbReference type="Gene3D" id="3.90.230.10">
    <property type="entry name" value="Creatinase/methionine aminopeptidase superfamily"/>
    <property type="match status" value="1"/>
</dbReference>
<keyword evidence="8" id="KW-1185">Reference proteome</keyword>
<dbReference type="SUPFAM" id="SSF53092">
    <property type="entry name" value="Creatinase/prolidase N-terminal domain"/>
    <property type="match status" value="1"/>
</dbReference>
<dbReference type="GO" id="GO:0046872">
    <property type="term" value="F:metal ion binding"/>
    <property type="evidence" value="ECO:0007669"/>
    <property type="project" value="UniProtKB-KW"/>
</dbReference>
<dbReference type="GO" id="GO:0005737">
    <property type="term" value="C:cytoplasm"/>
    <property type="evidence" value="ECO:0007669"/>
    <property type="project" value="UniProtKB-ARBA"/>
</dbReference>
<dbReference type="InterPro" id="IPR033740">
    <property type="entry name" value="Pept_M24B"/>
</dbReference>
<dbReference type="InterPro" id="IPR050422">
    <property type="entry name" value="X-Pro_aminopeptidase_P"/>
</dbReference>
<keyword evidence="2" id="KW-0479">Metal-binding</keyword>
<feature type="domain" description="Creatinase N-terminal" evidence="5">
    <location>
        <begin position="17"/>
        <end position="152"/>
    </location>
</feature>